<dbReference type="STRING" id="84029.CROST_16210"/>
<protein>
    <submittedName>
        <fullName evidence="2">CDP-abequose synthase</fullName>
        <ecNumber evidence="2">1.1.1.341</ecNumber>
    </submittedName>
</protein>
<dbReference type="CDD" id="cd08946">
    <property type="entry name" value="SDR_e"/>
    <property type="match status" value="1"/>
</dbReference>
<sequence length="312" mass="36168">MSIVEKIVLTGATGYIGSKLTKRLLKAKKEVYIIARSNSKFDMLREVLDKVNIFIYDGNILNLIDYFNKVKPDSVCHLASLFISEHRSEDVDELIDSNIRFSTEILEAMNKAKVYKLINVGTAWQHYNNESYNPVCLYAATKEAFEKIIDYYVQANNFKVITLKIFDTYGPNDNRSKIINLLEKCSKNKSVLKMSKGEQLLDLTYIDDIVRGFYIALLKLDKIGKQHFHEKYGLYGIRRYKLKDIVSIYEEVTGRKVIVEWGERPYRRREVMNPSTLISPLPDWNAEIDLKTGLKYMDQINNLNYVGDIKNG</sequence>
<evidence type="ECO:0000313" key="2">
    <source>
        <dbReference type="EMBL" id="URZ11331.1"/>
    </source>
</evidence>
<dbReference type="EMBL" id="CP096983">
    <property type="protein sequence ID" value="URZ11331.1"/>
    <property type="molecule type" value="Genomic_DNA"/>
</dbReference>
<dbReference type="AlphaFoldDB" id="A0A1S8L8V4"/>
<dbReference type="KEGG" id="crw:CROST_020480"/>
<name>A0A1S8L8V4_9CLOT</name>
<evidence type="ECO:0000313" key="3">
    <source>
        <dbReference type="Proteomes" id="UP000190951"/>
    </source>
</evidence>
<dbReference type="GO" id="GO:0016491">
    <property type="term" value="F:oxidoreductase activity"/>
    <property type="evidence" value="ECO:0007669"/>
    <property type="project" value="UniProtKB-KW"/>
</dbReference>
<comment type="similarity">
    <text evidence="1">Belongs to the NAD(P)-dependent epimerase/dehydratase family.</text>
</comment>
<dbReference type="Proteomes" id="UP000190951">
    <property type="component" value="Chromosome"/>
</dbReference>
<accession>A0A1S8L8V4</accession>
<dbReference type="InterPro" id="IPR001509">
    <property type="entry name" value="Epimerase_deHydtase"/>
</dbReference>
<dbReference type="Gene3D" id="3.40.50.720">
    <property type="entry name" value="NAD(P)-binding Rossmann-like Domain"/>
    <property type="match status" value="1"/>
</dbReference>
<dbReference type="PANTHER" id="PTHR43000">
    <property type="entry name" value="DTDP-D-GLUCOSE 4,6-DEHYDRATASE-RELATED"/>
    <property type="match status" value="1"/>
</dbReference>
<proteinExistence type="inferred from homology"/>
<organism evidence="2 3">
    <name type="scientific">Clostridium felsineum</name>
    <dbReference type="NCBI Taxonomy" id="36839"/>
    <lineage>
        <taxon>Bacteria</taxon>
        <taxon>Bacillati</taxon>
        <taxon>Bacillota</taxon>
        <taxon>Clostridia</taxon>
        <taxon>Eubacteriales</taxon>
        <taxon>Clostridiaceae</taxon>
        <taxon>Clostridium</taxon>
    </lineage>
</organism>
<dbReference type="SUPFAM" id="SSF51735">
    <property type="entry name" value="NAD(P)-binding Rossmann-fold domains"/>
    <property type="match status" value="1"/>
</dbReference>
<dbReference type="EC" id="1.1.1.341" evidence="2"/>
<keyword evidence="2" id="KW-0560">Oxidoreductase</keyword>
<evidence type="ECO:0000256" key="1">
    <source>
        <dbReference type="ARBA" id="ARBA00007637"/>
    </source>
</evidence>
<dbReference type="Pfam" id="PF01370">
    <property type="entry name" value="Epimerase"/>
    <property type="match status" value="1"/>
</dbReference>
<keyword evidence="3" id="KW-1185">Reference proteome</keyword>
<gene>
    <name evidence="2" type="primary">rfbJ</name>
    <name evidence="2" type="ORF">CROST_020480</name>
</gene>
<dbReference type="InterPro" id="IPR036291">
    <property type="entry name" value="NAD(P)-bd_dom_sf"/>
</dbReference>
<reference evidence="2 3" key="1">
    <citation type="submission" date="2022-04" db="EMBL/GenBank/DDBJ databases">
        <title>Genome sequence of C. roseum typestrain.</title>
        <authorList>
            <person name="Poehlein A."/>
            <person name="Schoch T."/>
            <person name="Duerre P."/>
            <person name="Daniel R."/>
        </authorList>
    </citation>
    <scope>NUCLEOTIDE SEQUENCE [LARGE SCALE GENOMIC DNA]</scope>
    <source>
        <strain evidence="2 3">DSM 7320</strain>
    </source>
</reference>